<comment type="caution">
    <text evidence="5">The sequence shown here is derived from an EMBL/GenBank/DDBJ whole genome shotgun (WGS) entry which is preliminary data.</text>
</comment>
<keyword evidence="1" id="KW-0805">Transcription regulation</keyword>
<dbReference type="PROSITE" id="PS50043">
    <property type="entry name" value="HTH_LUXR_2"/>
    <property type="match status" value="1"/>
</dbReference>
<dbReference type="InterPro" id="IPR000792">
    <property type="entry name" value="Tscrpt_reg_LuxR_C"/>
</dbReference>
<evidence type="ECO:0000256" key="1">
    <source>
        <dbReference type="ARBA" id="ARBA00023015"/>
    </source>
</evidence>
<gene>
    <name evidence="5" type="ORF">Val02_78650</name>
</gene>
<dbReference type="GO" id="GO:0006355">
    <property type="term" value="P:regulation of DNA-templated transcription"/>
    <property type="evidence" value="ECO:0007669"/>
    <property type="project" value="InterPro"/>
</dbReference>
<keyword evidence="3" id="KW-0804">Transcription</keyword>
<name>A0A8J4DUM9_9ACTN</name>
<evidence type="ECO:0000259" key="4">
    <source>
        <dbReference type="PROSITE" id="PS50043"/>
    </source>
</evidence>
<proteinExistence type="predicted"/>
<accession>A0A8J4DUM9</accession>
<keyword evidence="6" id="KW-1185">Reference proteome</keyword>
<dbReference type="EMBL" id="BOPF01000041">
    <property type="protein sequence ID" value="GIJ50979.1"/>
    <property type="molecule type" value="Genomic_DNA"/>
</dbReference>
<dbReference type="PANTHER" id="PTHR44688">
    <property type="entry name" value="DNA-BINDING TRANSCRIPTIONAL ACTIVATOR DEVR_DOSR"/>
    <property type="match status" value="1"/>
</dbReference>
<evidence type="ECO:0000313" key="6">
    <source>
        <dbReference type="Proteomes" id="UP000619260"/>
    </source>
</evidence>
<dbReference type="SMART" id="SM00421">
    <property type="entry name" value="HTH_LUXR"/>
    <property type="match status" value="1"/>
</dbReference>
<protein>
    <submittedName>
        <fullName evidence="5">Helix-turn-helix transcriptional regulator</fullName>
    </submittedName>
</protein>
<dbReference type="PROSITE" id="PS00622">
    <property type="entry name" value="HTH_LUXR_1"/>
    <property type="match status" value="1"/>
</dbReference>
<dbReference type="PRINTS" id="PR00038">
    <property type="entry name" value="HTHLUXR"/>
</dbReference>
<dbReference type="GO" id="GO:0003677">
    <property type="term" value="F:DNA binding"/>
    <property type="evidence" value="ECO:0007669"/>
    <property type="project" value="UniProtKB-KW"/>
</dbReference>
<reference evidence="5" key="1">
    <citation type="submission" date="2021-01" db="EMBL/GenBank/DDBJ databases">
        <title>Whole genome shotgun sequence of Virgisporangium aliadipatigenens NBRC 105644.</title>
        <authorList>
            <person name="Komaki H."/>
            <person name="Tamura T."/>
        </authorList>
    </citation>
    <scope>NUCLEOTIDE SEQUENCE</scope>
    <source>
        <strain evidence="5">NBRC 105644</strain>
    </source>
</reference>
<feature type="domain" description="HTH luxR-type" evidence="4">
    <location>
        <begin position="277"/>
        <end position="342"/>
    </location>
</feature>
<evidence type="ECO:0000256" key="2">
    <source>
        <dbReference type="ARBA" id="ARBA00023125"/>
    </source>
</evidence>
<evidence type="ECO:0000256" key="3">
    <source>
        <dbReference type="ARBA" id="ARBA00023163"/>
    </source>
</evidence>
<dbReference type="RefSeq" id="WP_203904393.1">
    <property type="nucleotide sequence ID" value="NZ_BOPF01000041.1"/>
</dbReference>
<dbReference type="Gene3D" id="1.10.10.10">
    <property type="entry name" value="Winged helix-like DNA-binding domain superfamily/Winged helix DNA-binding domain"/>
    <property type="match status" value="1"/>
</dbReference>
<dbReference type="AlphaFoldDB" id="A0A8J4DUM9"/>
<dbReference type="SUPFAM" id="SSF46894">
    <property type="entry name" value="C-terminal effector domain of the bipartite response regulators"/>
    <property type="match status" value="1"/>
</dbReference>
<dbReference type="InterPro" id="IPR036388">
    <property type="entry name" value="WH-like_DNA-bd_sf"/>
</dbReference>
<dbReference type="InterPro" id="IPR016032">
    <property type="entry name" value="Sig_transdc_resp-reg_C-effctor"/>
</dbReference>
<organism evidence="5 6">
    <name type="scientific">Virgisporangium aliadipatigenens</name>
    <dbReference type="NCBI Taxonomy" id="741659"/>
    <lineage>
        <taxon>Bacteria</taxon>
        <taxon>Bacillati</taxon>
        <taxon>Actinomycetota</taxon>
        <taxon>Actinomycetes</taxon>
        <taxon>Micromonosporales</taxon>
        <taxon>Micromonosporaceae</taxon>
        <taxon>Virgisporangium</taxon>
    </lineage>
</organism>
<dbReference type="CDD" id="cd06170">
    <property type="entry name" value="LuxR_C_like"/>
    <property type="match status" value="1"/>
</dbReference>
<dbReference type="Pfam" id="PF00196">
    <property type="entry name" value="GerE"/>
    <property type="match status" value="1"/>
</dbReference>
<evidence type="ECO:0000313" key="5">
    <source>
        <dbReference type="EMBL" id="GIJ50979.1"/>
    </source>
</evidence>
<dbReference type="PANTHER" id="PTHR44688:SF16">
    <property type="entry name" value="DNA-BINDING TRANSCRIPTIONAL ACTIVATOR DEVR_DOSR"/>
    <property type="match status" value="1"/>
</dbReference>
<dbReference type="Proteomes" id="UP000619260">
    <property type="component" value="Unassembled WGS sequence"/>
</dbReference>
<sequence length="342" mass="36684">MTKAAALQRLQSLGSGTADSRALRAAALAEIGRVVPFDAYVWPLTDPETSVGVAPLASVPPALMPELPRLIRLKYQSRVNHWTGLTAAARLDEPAASLLWRELLRDHEVTDIASVAFRDRYGCWAFLDLWRIGGTYTPGELAFLDAATAPLTEQLRRCVAACFSTAGSTVARDPGPVMLLLDPGLRVIGQTPQTHDYLHRLLPGTTPDPVPAAAYNVAAQLLATEAGATTDPPLARMHLAGGRWLTMRAARLGPTADSDTQIAVTVEDSPVPDRTAVFARACGLAARETELLHHVTTGADTRTVAARMFLSENTVQDHLKSIFNKTGTRSRRALLSRAAGTG</sequence>
<keyword evidence="2" id="KW-0238">DNA-binding</keyword>